<dbReference type="Pfam" id="PF14534">
    <property type="entry name" value="DUF4440"/>
    <property type="match status" value="1"/>
</dbReference>
<dbReference type="SUPFAM" id="SSF54427">
    <property type="entry name" value="NTF2-like"/>
    <property type="match status" value="1"/>
</dbReference>
<dbReference type="Proteomes" id="UP000655287">
    <property type="component" value="Unassembled WGS sequence"/>
</dbReference>
<name>A0A919R3P1_9ACTN</name>
<dbReference type="EMBL" id="BOOU01000021">
    <property type="protein sequence ID" value="GII76535.1"/>
    <property type="molecule type" value="Genomic_DNA"/>
</dbReference>
<accession>A0A919R3P1</accession>
<evidence type="ECO:0000313" key="3">
    <source>
        <dbReference type="Proteomes" id="UP000655287"/>
    </source>
</evidence>
<protein>
    <recommendedName>
        <fullName evidence="1">DUF4440 domain-containing protein</fullName>
    </recommendedName>
</protein>
<gene>
    <name evidence="2" type="ORF">Sru01_15170</name>
</gene>
<organism evidence="2 3">
    <name type="scientific">Sphaerisporangium rufum</name>
    <dbReference type="NCBI Taxonomy" id="1381558"/>
    <lineage>
        <taxon>Bacteria</taxon>
        <taxon>Bacillati</taxon>
        <taxon>Actinomycetota</taxon>
        <taxon>Actinomycetes</taxon>
        <taxon>Streptosporangiales</taxon>
        <taxon>Streptosporangiaceae</taxon>
        <taxon>Sphaerisporangium</taxon>
    </lineage>
</organism>
<reference evidence="2" key="1">
    <citation type="submission" date="2021-01" db="EMBL/GenBank/DDBJ databases">
        <title>Whole genome shotgun sequence of Sphaerisporangium rufum NBRC 109079.</title>
        <authorList>
            <person name="Komaki H."/>
            <person name="Tamura T."/>
        </authorList>
    </citation>
    <scope>NUCLEOTIDE SEQUENCE</scope>
    <source>
        <strain evidence="2">NBRC 109079</strain>
    </source>
</reference>
<dbReference type="InterPro" id="IPR032710">
    <property type="entry name" value="NTF2-like_dom_sf"/>
</dbReference>
<dbReference type="AlphaFoldDB" id="A0A919R3P1"/>
<comment type="caution">
    <text evidence="2">The sequence shown here is derived from an EMBL/GenBank/DDBJ whole genome shotgun (WGS) entry which is preliminary data.</text>
</comment>
<keyword evidence="3" id="KW-1185">Reference proteome</keyword>
<proteinExistence type="predicted"/>
<feature type="domain" description="DUF4440" evidence="1">
    <location>
        <begin position="10"/>
        <end position="113"/>
    </location>
</feature>
<dbReference type="Gene3D" id="3.10.450.50">
    <property type="match status" value="1"/>
</dbReference>
<evidence type="ECO:0000259" key="1">
    <source>
        <dbReference type="Pfam" id="PF14534"/>
    </source>
</evidence>
<dbReference type="InterPro" id="IPR027843">
    <property type="entry name" value="DUF4440"/>
</dbReference>
<evidence type="ECO:0000313" key="2">
    <source>
        <dbReference type="EMBL" id="GII76535.1"/>
    </source>
</evidence>
<sequence>MPQAAADVPAAFAAAFNTGDLDAVQELYESQGVLVAGDARRPVAGHELREALAEHMSLGLPISVTPRRVVENGDLALLLVDWRIAGTGPDGHQVELGGTATDVVRRGADGAWRYLIDNPFGTT</sequence>
<dbReference type="RefSeq" id="WP_203983166.1">
    <property type="nucleotide sequence ID" value="NZ_BOOU01000021.1"/>
</dbReference>